<dbReference type="InterPro" id="IPR010978">
    <property type="entry name" value="tRNA-bd_arm"/>
</dbReference>
<dbReference type="STRING" id="1276246.SCULI_v1c00050"/>
<dbReference type="InterPro" id="IPR045864">
    <property type="entry name" value="aa-tRNA-synth_II/BPL/LPL"/>
</dbReference>
<feature type="binding site" evidence="12 14">
    <location>
        <begin position="348"/>
        <end position="351"/>
    </location>
    <ligand>
        <name>ATP</name>
        <dbReference type="ChEBI" id="CHEBI:30616"/>
    </ligand>
</feature>
<dbReference type="KEGG" id="scq:SCULI_v1c00050"/>
<name>W6A5Y0_9MOLU</name>
<proteinExistence type="inferred from homology"/>
<evidence type="ECO:0000256" key="3">
    <source>
        <dbReference type="ARBA" id="ARBA00010728"/>
    </source>
</evidence>
<evidence type="ECO:0000256" key="12">
    <source>
        <dbReference type="HAMAP-Rule" id="MF_00176"/>
    </source>
</evidence>
<evidence type="ECO:0000256" key="8">
    <source>
        <dbReference type="ARBA" id="ARBA00022917"/>
    </source>
</evidence>
<feature type="coiled-coil region" evidence="15">
    <location>
        <begin position="32"/>
        <end position="106"/>
    </location>
</feature>
<feature type="binding site" evidence="12 14">
    <location>
        <begin position="261"/>
        <end position="263"/>
    </location>
    <ligand>
        <name>ATP</name>
        <dbReference type="ChEBI" id="CHEBI:30616"/>
    </ligand>
</feature>
<dbReference type="EC" id="6.1.1.11" evidence="12"/>
<evidence type="ECO:0000256" key="1">
    <source>
        <dbReference type="ARBA" id="ARBA00004496"/>
    </source>
</evidence>
<evidence type="ECO:0000256" key="6">
    <source>
        <dbReference type="ARBA" id="ARBA00022741"/>
    </source>
</evidence>
<dbReference type="InterPro" id="IPR002317">
    <property type="entry name" value="Ser-tRNA-ligase_type_1"/>
</dbReference>
<comment type="similarity">
    <text evidence="3 12">Belongs to the class-II aminoacyl-tRNA synthetase family. Type-1 seryl-tRNA synthetase subfamily.</text>
</comment>
<dbReference type="InterPro" id="IPR042103">
    <property type="entry name" value="SerRS_1_N_sf"/>
</dbReference>
<keyword evidence="7 12" id="KW-0067">ATP-binding</keyword>
<dbReference type="Pfam" id="PF02403">
    <property type="entry name" value="Seryl_tRNA_N"/>
    <property type="match status" value="1"/>
</dbReference>
<keyword evidence="6 12" id="KW-0547">Nucleotide-binding</keyword>
<comment type="domain">
    <text evidence="12">Consists of two distinct domains, a catalytic core and a N-terminal extension that is involved in tRNA binding.</text>
</comment>
<dbReference type="PANTHER" id="PTHR43697:SF1">
    <property type="entry name" value="SERINE--TRNA LIGASE"/>
    <property type="match status" value="1"/>
</dbReference>
<dbReference type="GO" id="GO:0016260">
    <property type="term" value="P:selenocysteine biosynthetic process"/>
    <property type="evidence" value="ECO:0007669"/>
    <property type="project" value="UniProtKB-UniRule"/>
</dbReference>
<comment type="subcellular location">
    <subcellularLocation>
        <location evidence="1 12">Cytoplasm</location>
    </subcellularLocation>
</comment>
<comment type="caution">
    <text evidence="12">Lacks conserved residue(s) required for the propagation of feature annotation.</text>
</comment>
<dbReference type="UniPathway" id="UPA00906">
    <property type="reaction ID" value="UER00895"/>
</dbReference>
<keyword evidence="18" id="KW-1185">Reference proteome</keyword>
<dbReference type="GO" id="GO:0005524">
    <property type="term" value="F:ATP binding"/>
    <property type="evidence" value="ECO:0007669"/>
    <property type="project" value="UniProtKB-UniRule"/>
</dbReference>
<evidence type="ECO:0000256" key="15">
    <source>
        <dbReference type="SAM" id="Coils"/>
    </source>
</evidence>
<dbReference type="Gene3D" id="3.30.930.10">
    <property type="entry name" value="Bira Bifunctional Protein, Domain 2"/>
    <property type="match status" value="1"/>
</dbReference>
<keyword evidence="4 12" id="KW-0963">Cytoplasm</keyword>
<dbReference type="Proteomes" id="UP000019267">
    <property type="component" value="Chromosome"/>
</dbReference>
<evidence type="ECO:0000256" key="10">
    <source>
        <dbReference type="ARBA" id="ARBA00047929"/>
    </source>
</evidence>
<keyword evidence="9 12" id="KW-0030">Aminoacyl-tRNA synthetase</keyword>
<comment type="catalytic activity">
    <reaction evidence="11 12">
        <text>tRNA(Ser) + L-serine + ATP = L-seryl-tRNA(Ser) + AMP + diphosphate + H(+)</text>
        <dbReference type="Rhea" id="RHEA:12292"/>
        <dbReference type="Rhea" id="RHEA-COMP:9669"/>
        <dbReference type="Rhea" id="RHEA-COMP:9703"/>
        <dbReference type="ChEBI" id="CHEBI:15378"/>
        <dbReference type="ChEBI" id="CHEBI:30616"/>
        <dbReference type="ChEBI" id="CHEBI:33019"/>
        <dbReference type="ChEBI" id="CHEBI:33384"/>
        <dbReference type="ChEBI" id="CHEBI:78442"/>
        <dbReference type="ChEBI" id="CHEBI:78533"/>
        <dbReference type="ChEBI" id="CHEBI:456215"/>
        <dbReference type="EC" id="6.1.1.11"/>
    </reaction>
</comment>
<comment type="catalytic activity">
    <reaction evidence="10 12">
        <text>tRNA(Sec) + L-serine + ATP = L-seryl-tRNA(Sec) + AMP + diphosphate + H(+)</text>
        <dbReference type="Rhea" id="RHEA:42580"/>
        <dbReference type="Rhea" id="RHEA-COMP:9742"/>
        <dbReference type="Rhea" id="RHEA-COMP:10128"/>
        <dbReference type="ChEBI" id="CHEBI:15378"/>
        <dbReference type="ChEBI" id="CHEBI:30616"/>
        <dbReference type="ChEBI" id="CHEBI:33019"/>
        <dbReference type="ChEBI" id="CHEBI:33384"/>
        <dbReference type="ChEBI" id="CHEBI:78442"/>
        <dbReference type="ChEBI" id="CHEBI:78533"/>
        <dbReference type="ChEBI" id="CHEBI:456215"/>
        <dbReference type="EC" id="6.1.1.11"/>
    </reaction>
</comment>
<feature type="binding site" evidence="12 13">
    <location>
        <position position="284"/>
    </location>
    <ligand>
        <name>L-serine</name>
        <dbReference type="ChEBI" id="CHEBI:33384"/>
    </ligand>
</feature>
<reference evidence="17 18" key="1">
    <citation type="journal article" date="2014" name="Genome Biol. Evol.">
        <title>Molecular evolution of the substrate utilization strategies and putative virulence factors in mosquito-associated Spiroplasma species.</title>
        <authorList>
            <person name="Chang T.H."/>
            <person name="Lo W.S."/>
            <person name="Ku C."/>
            <person name="Chen L.L."/>
            <person name="Kuo C.H."/>
        </authorList>
    </citation>
    <scope>NUCLEOTIDE SEQUENCE [LARGE SCALE GENOMIC DNA]</scope>
    <source>
        <strain evidence="17">AES-1</strain>
    </source>
</reference>
<dbReference type="PRINTS" id="PR00981">
    <property type="entry name" value="TRNASYNTHSER"/>
</dbReference>
<evidence type="ECO:0000256" key="7">
    <source>
        <dbReference type="ARBA" id="ARBA00022840"/>
    </source>
</evidence>
<dbReference type="OrthoDB" id="9804647at2"/>
<keyword evidence="8 12" id="KW-0648">Protein biosynthesis</keyword>
<dbReference type="Gene3D" id="1.10.287.40">
    <property type="entry name" value="Serine-tRNA synthetase, tRNA binding domain"/>
    <property type="match status" value="1"/>
</dbReference>
<feature type="binding site" evidence="12">
    <location>
        <position position="383"/>
    </location>
    <ligand>
        <name>L-serine</name>
        <dbReference type="ChEBI" id="CHEBI:33384"/>
    </ligand>
</feature>
<comment type="subunit">
    <text evidence="12">Homodimer. The tRNA molecule binds across the dimer.</text>
</comment>
<gene>
    <name evidence="12 17" type="primary">serS</name>
    <name evidence="17" type="ORF">SCULI_v1c00050</name>
</gene>
<dbReference type="NCBIfam" id="TIGR00414">
    <property type="entry name" value="serS"/>
    <property type="match status" value="1"/>
</dbReference>
<dbReference type="HAMAP" id="MF_00176">
    <property type="entry name" value="Ser_tRNA_synth_type1"/>
    <property type="match status" value="1"/>
</dbReference>
<dbReference type="PROSITE" id="PS50862">
    <property type="entry name" value="AA_TRNA_LIGASE_II"/>
    <property type="match status" value="1"/>
</dbReference>
<dbReference type="InterPro" id="IPR006195">
    <property type="entry name" value="aa-tRNA-synth_II"/>
</dbReference>
<evidence type="ECO:0000313" key="17">
    <source>
        <dbReference type="EMBL" id="AHI52346.1"/>
    </source>
</evidence>
<evidence type="ECO:0000256" key="5">
    <source>
        <dbReference type="ARBA" id="ARBA00022598"/>
    </source>
</evidence>
<protein>
    <recommendedName>
        <fullName evidence="12">Serine--tRNA ligase</fullName>
        <ecNumber evidence="12">6.1.1.11</ecNumber>
    </recommendedName>
    <alternativeName>
        <fullName evidence="12">Seryl-tRNA synthetase</fullName>
        <shortName evidence="12">SerRS</shortName>
    </alternativeName>
    <alternativeName>
        <fullName evidence="12">Seryl-tRNA(Ser/Sec) synthetase</fullName>
    </alternativeName>
</protein>
<comment type="function">
    <text evidence="12">Catalyzes the attachment of serine to tRNA(Ser). Is also able to aminoacylate tRNA(Sec) with serine, to form the misacylated tRNA L-seryl-tRNA(Sec), which will be further converted into selenocysteinyl-tRNA(Sec).</text>
</comment>
<dbReference type="InterPro" id="IPR002314">
    <property type="entry name" value="aa-tRNA-synt_IIb"/>
</dbReference>
<dbReference type="InterPro" id="IPR033729">
    <property type="entry name" value="SerRS_core"/>
</dbReference>
<evidence type="ECO:0000256" key="9">
    <source>
        <dbReference type="ARBA" id="ARBA00023146"/>
    </source>
</evidence>
<evidence type="ECO:0000259" key="16">
    <source>
        <dbReference type="PROSITE" id="PS50862"/>
    </source>
</evidence>
<feature type="binding site" evidence="13">
    <location>
        <position position="230"/>
    </location>
    <ligand>
        <name>L-serine</name>
        <dbReference type="ChEBI" id="CHEBI:33384"/>
    </ligand>
</feature>
<evidence type="ECO:0000256" key="4">
    <source>
        <dbReference type="ARBA" id="ARBA00022490"/>
    </source>
</evidence>
<feature type="binding site" evidence="13">
    <location>
        <position position="381"/>
    </location>
    <ligand>
        <name>L-serine</name>
        <dbReference type="ChEBI" id="CHEBI:33384"/>
    </ligand>
</feature>
<dbReference type="EMBL" id="CP006681">
    <property type="protein sequence ID" value="AHI52346.1"/>
    <property type="molecule type" value="Genomic_DNA"/>
</dbReference>
<dbReference type="InterPro" id="IPR015866">
    <property type="entry name" value="Ser-tRNA-synth_1_N"/>
</dbReference>
<evidence type="ECO:0000313" key="18">
    <source>
        <dbReference type="Proteomes" id="UP000019267"/>
    </source>
</evidence>
<accession>W6A5Y0</accession>
<keyword evidence="5 12" id="KW-0436">Ligase</keyword>
<dbReference type="RefSeq" id="WP_025362595.1">
    <property type="nucleotide sequence ID" value="NZ_CP006681.1"/>
</dbReference>
<evidence type="ECO:0000256" key="2">
    <source>
        <dbReference type="ARBA" id="ARBA00005045"/>
    </source>
</evidence>
<dbReference type="PIRSF" id="PIRSF001529">
    <property type="entry name" value="Ser-tRNA-synth_IIa"/>
    <property type="match status" value="1"/>
</dbReference>
<dbReference type="AlphaFoldDB" id="W6A5Y0"/>
<dbReference type="Pfam" id="PF00587">
    <property type="entry name" value="tRNA-synt_2b"/>
    <property type="match status" value="1"/>
</dbReference>
<dbReference type="PATRIC" id="fig|1276246.3.peg.5"/>
<feature type="domain" description="Aminoacyl-transfer RNA synthetases class-II family profile" evidence="16">
    <location>
        <begin position="173"/>
        <end position="412"/>
    </location>
</feature>
<dbReference type="GO" id="GO:0006434">
    <property type="term" value="P:seryl-tRNA aminoacylation"/>
    <property type="evidence" value="ECO:0007669"/>
    <property type="project" value="UniProtKB-UniRule"/>
</dbReference>
<evidence type="ECO:0000256" key="11">
    <source>
        <dbReference type="ARBA" id="ARBA00048823"/>
    </source>
</evidence>
<dbReference type="CDD" id="cd00770">
    <property type="entry name" value="SerRS_core"/>
    <property type="match status" value="1"/>
</dbReference>
<feature type="binding site" evidence="12">
    <location>
        <begin position="230"/>
        <end position="232"/>
    </location>
    <ligand>
        <name>L-serine</name>
        <dbReference type="ChEBI" id="CHEBI:33384"/>
    </ligand>
</feature>
<organism evidence="17 18">
    <name type="scientific">Spiroplasma culicicola AES-1</name>
    <dbReference type="NCBI Taxonomy" id="1276246"/>
    <lineage>
        <taxon>Bacteria</taxon>
        <taxon>Bacillati</taxon>
        <taxon>Mycoplasmatota</taxon>
        <taxon>Mollicutes</taxon>
        <taxon>Entomoplasmatales</taxon>
        <taxon>Spiroplasmataceae</taxon>
        <taxon>Spiroplasma</taxon>
    </lineage>
</organism>
<dbReference type="SUPFAM" id="SSF46589">
    <property type="entry name" value="tRNA-binding arm"/>
    <property type="match status" value="1"/>
</dbReference>
<evidence type="ECO:0000256" key="14">
    <source>
        <dbReference type="PIRSR" id="PIRSR001529-2"/>
    </source>
</evidence>
<dbReference type="PANTHER" id="PTHR43697">
    <property type="entry name" value="SERYL-TRNA SYNTHETASE"/>
    <property type="match status" value="1"/>
</dbReference>
<evidence type="ECO:0000256" key="13">
    <source>
        <dbReference type="PIRSR" id="PIRSR001529-1"/>
    </source>
</evidence>
<comment type="pathway">
    <text evidence="2 12">Aminoacyl-tRNA biosynthesis; selenocysteinyl-tRNA(Sec) biosynthesis; L-seryl-tRNA(Sec) from L-serine and tRNA(Sec): step 1/1.</text>
</comment>
<sequence length="421" mass="48863">MLDINRIESDFDFVCEQLNKRQKDFTNDLKIVLDLNNKRKELIKEVEELKAQKNKISKEIGILARENKTDEIEKIKTEVTNTGNKIDSLDEQLKNIVEQLNSKLAEIPNVPNENMPVGKDDQDNPEIRRWEEPGLKKSDLAHWDIGQKLNLVNFELGAKISGSRFLVYENNGSKMIRAIADILLNKHKSNGYKEMWLPLLVNSENMYGTGQLPKFEEDAYKVDDQYLIPTSEVPLTNVVRNEILDHKQLPMYLTAFTQCFRREAGSAGRDTKGMIRLHQFNKVEMVKIVHPNNSYQELESMVNDAEECLKMFEVPYRVVELCTGDVGFSSQKTYDLEVWFPEQNKFREISSCSNCGDFQARRMQARFKNEEGKIEYLHTLNGSGLAIDRLFAAMIENHFDGEKLYLPKVLRPYFDNQEYLK</sequence>
<keyword evidence="15" id="KW-0175">Coiled coil</keyword>
<dbReference type="eggNOG" id="COG0172">
    <property type="taxonomic scope" value="Bacteria"/>
</dbReference>
<dbReference type="GO" id="GO:0005737">
    <property type="term" value="C:cytoplasm"/>
    <property type="evidence" value="ECO:0007669"/>
    <property type="project" value="UniProtKB-SubCell"/>
</dbReference>
<dbReference type="GO" id="GO:0004828">
    <property type="term" value="F:serine-tRNA ligase activity"/>
    <property type="evidence" value="ECO:0007669"/>
    <property type="project" value="UniProtKB-UniRule"/>
</dbReference>
<dbReference type="SUPFAM" id="SSF55681">
    <property type="entry name" value="Class II aaRS and biotin synthetases"/>
    <property type="match status" value="1"/>
</dbReference>
<feature type="binding site" evidence="13">
    <location>
        <position position="261"/>
    </location>
    <ligand>
        <name>L-serine</name>
        <dbReference type="ChEBI" id="CHEBI:33384"/>
    </ligand>
</feature>
<dbReference type="HOGENOM" id="CLU_023797_0_1_14"/>